<accession>A0AAP0JEZ1</accession>
<dbReference type="GO" id="GO:0007165">
    <property type="term" value="P:signal transduction"/>
    <property type="evidence" value="ECO:0007669"/>
    <property type="project" value="TreeGrafter"/>
</dbReference>
<organism evidence="2 3">
    <name type="scientific">Stephania cephalantha</name>
    <dbReference type="NCBI Taxonomy" id="152367"/>
    <lineage>
        <taxon>Eukaryota</taxon>
        <taxon>Viridiplantae</taxon>
        <taxon>Streptophyta</taxon>
        <taxon>Embryophyta</taxon>
        <taxon>Tracheophyta</taxon>
        <taxon>Spermatophyta</taxon>
        <taxon>Magnoliopsida</taxon>
        <taxon>Ranunculales</taxon>
        <taxon>Menispermaceae</taxon>
        <taxon>Menispermoideae</taxon>
        <taxon>Cissampelideae</taxon>
        <taxon>Stephania</taxon>
    </lineage>
</organism>
<dbReference type="InterPro" id="IPR052751">
    <property type="entry name" value="Plant_MAPKKK"/>
</dbReference>
<dbReference type="InterPro" id="IPR000719">
    <property type="entry name" value="Prot_kinase_dom"/>
</dbReference>
<dbReference type="GO" id="GO:0004672">
    <property type="term" value="F:protein kinase activity"/>
    <property type="evidence" value="ECO:0007669"/>
    <property type="project" value="InterPro"/>
</dbReference>
<comment type="caution">
    <text evidence="2">The sequence shown here is derived from an EMBL/GenBank/DDBJ whole genome shotgun (WGS) entry which is preliminary data.</text>
</comment>
<dbReference type="EMBL" id="JBBNAG010000005">
    <property type="protein sequence ID" value="KAK9131986.1"/>
    <property type="molecule type" value="Genomic_DNA"/>
</dbReference>
<dbReference type="Proteomes" id="UP001419268">
    <property type="component" value="Unassembled WGS sequence"/>
</dbReference>
<evidence type="ECO:0000313" key="2">
    <source>
        <dbReference type="EMBL" id="KAK9131986.1"/>
    </source>
</evidence>
<dbReference type="SUPFAM" id="SSF56112">
    <property type="entry name" value="Protein kinase-like (PK-like)"/>
    <property type="match status" value="1"/>
</dbReference>
<dbReference type="InterPro" id="IPR011009">
    <property type="entry name" value="Kinase-like_dom_sf"/>
</dbReference>
<sequence length="282" mass="30891">MADRSKCHEIVTRRATRILAVAADGGEAQTHQKLEPASRLHGTVLKQLIGLVEVKQIAFGAHNTTISLAKPRSPKPTTINASSSSSRWTKSSISLVVEEQDLLGGFQLHLPRLLVVKYAEIGDSDFLQRQREAHRQFQGCPQIIRCYGDECTALNNGRMIYSVLFEHASGGNLADLIKTYGGGGGGVGGLAELDVKSFAKSILLGLDCIHKKGYAHLDIKPKNILLVRDSTRKRKRGASASDGLIAKIGDFWIAKSPKQISREIFRGNERSYLEGTPRYMSP</sequence>
<dbReference type="GO" id="GO:0005524">
    <property type="term" value="F:ATP binding"/>
    <property type="evidence" value="ECO:0007669"/>
    <property type="project" value="InterPro"/>
</dbReference>
<evidence type="ECO:0000259" key="1">
    <source>
        <dbReference type="PROSITE" id="PS50011"/>
    </source>
</evidence>
<dbReference type="Pfam" id="PF00069">
    <property type="entry name" value="Pkinase"/>
    <property type="match status" value="1"/>
</dbReference>
<dbReference type="PROSITE" id="PS00108">
    <property type="entry name" value="PROTEIN_KINASE_ST"/>
    <property type="match status" value="1"/>
</dbReference>
<proteinExistence type="predicted"/>
<feature type="domain" description="Protein kinase" evidence="1">
    <location>
        <begin position="51"/>
        <end position="282"/>
    </location>
</feature>
<gene>
    <name evidence="2" type="ORF">Scep_011514</name>
</gene>
<dbReference type="PANTHER" id="PTHR48011">
    <property type="entry name" value="CCR4-NOT TRANSCRIPTIONAL COMPLEX SUBUNIT CAF120-RELATED"/>
    <property type="match status" value="1"/>
</dbReference>
<reference evidence="2 3" key="1">
    <citation type="submission" date="2024-01" db="EMBL/GenBank/DDBJ databases">
        <title>Genome assemblies of Stephania.</title>
        <authorList>
            <person name="Yang L."/>
        </authorList>
    </citation>
    <scope>NUCLEOTIDE SEQUENCE [LARGE SCALE GENOMIC DNA]</scope>
    <source>
        <strain evidence="2">JXDWG</strain>
        <tissue evidence="2">Leaf</tissue>
    </source>
</reference>
<protein>
    <recommendedName>
        <fullName evidence="1">Protein kinase domain-containing protein</fullName>
    </recommendedName>
</protein>
<evidence type="ECO:0000313" key="3">
    <source>
        <dbReference type="Proteomes" id="UP001419268"/>
    </source>
</evidence>
<dbReference type="PANTHER" id="PTHR48011:SF56">
    <property type="entry name" value="PROTEIN KINASE DOMAIN-CONTAINING PROTEIN"/>
    <property type="match status" value="1"/>
</dbReference>
<dbReference type="PROSITE" id="PS50011">
    <property type="entry name" value="PROTEIN_KINASE_DOM"/>
    <property type="match status" value="1"/>
</dbReference>
<dbReference type="InterPro" id="IPR008271">
    <property type="entry name" value="Ser/Thr_kinase_AS"/>
</dbReference>
<name>A0AAP0JEZ1_9MAGN</name>
<keyword evidence="3" id="KW-1185">Reference proteome</keyword>
<dbReference type="AlphaFoldDB" id="A0AAP0JEZ1"/>
<dbReference type="SMART" id="SM00220">
    <property type="entry name" value="S_TKc"/>
    <property type="match status" value="1"/>
</dbReference>
<dbReference type="Gene3D" id="1.10.510.10">
    <property type="entry name" value="Transferase(Phosphotransferase) domain 1"/>
    <property type="match status" value="1"/>
</dbReference>